<protein>
    <recommendedName>
        <fullName evidence="4">MucBP domain-containing protein</fullName>
    </recommendedName>
</protein>
<comment type="caution">
    <text evidence="2">The sequence shown here is derived from an EMBL/GenBank/DDBJ whole genome shotgun (WGS) entry which is preliminary data.</text>
</comment>
<evidence type="ECO:0000313" key="2">
    <source>
        <dbReference type="EMBL" id="MBC8528649.1"/>
    </source>
</evidence>
<sequence>MMRKTILRSLTALVVVLTLVLGSFTTVLASESALRLAAQTADEPGVQIFTVSNPNGEDKEITWGDVNGNITKQDVVPAGGSITLRYPDAQMQGVRIYVSYTLNGAAKTLYAIGANKYNITIKYMSGGVELQSQKHAVSGNYTHTAPATLTSSGKTYELASASSQTHMFGKSSTTMTFEYKEIVKQPYQISVTYVDTSDTRLGGATLDVAVDATVNHDNPKTLSVNGRNYQLMTGQPSSISHAYGTATRSYKIYYELVQEPAATAYNVNVQYVDGSGKLLGYKRVTVPVNETVNIDIPASIATANGSQYNRASGEPATITHAFDNTKRTYTVRYDLAVATAPYEIRINYLSSANGATLATETVTVNLNSTATFEAVSSFERDGTTYYLASGQNRNIAHAFSNSQRVYNFYYNVQGQEESSYAVTVQYVNIADNSILYRTEQVVSSGGSVSFDLPATYTVDGTEYKLVSGQEQTIDHAFYLPRRVYSVFYQNAADNTENVVITDNTTGVTTIITPEGTTTVVTDGEGNIVEATEEDLVDILDNPVPAAAGTEPEDDGGDVVDIPDSEVPAAAAEQPASQAWIWWTVAGAAVLVAGGILWIVLKKKKAAEAK</sequence>
<dbReference type="RefSeq" id="WP_249284626.1">
    <property type="nucleotide sequence ID" value="NZ_JACRSO010000001.1"/>
</dbReference>
<evidence type="ECO:0000313" key="3">
    <source>
        <dbReference type="Proteomes" id="UP000654279"/>
    </source>
</evidence>
<evidence type="ECO:0000256" key="1">
    <source>
        <dbReference type="SAM" id="Phobius"/>
    </source>
</evidence>
<proteinExistence type="predicted"/>
<dbReference type="AlphaFoldDB" id="A0A926HLN6"/>
<gene>
    <name evidence="2" type="ORF">H8699_04250</name>
</gene>
<organism evidence="2 3">
    <name type="scientific">Luoshenia tenuis</name>
    <dbReference type="NCBI Taxonomy" id="2763654"/>
    <lineage>
        <taxon>Bacteria</taxon>
        <taxon>Bacillati</taxon>
        <taxon>Bacillota</taxon>
        <taxon>Clostridia</taxon>
        <taxon>Christensenellales</taxon>
        <taxon>Christensenellaceae</taxon>
        <taxon>Luoshenia</taxon>
    </lineage>
</organism>
<dbReference type="Proteomes" id="UP000654279">
    <property type="component" value="Unassembled WGS sequence"/>
</dbReference>
<keyword evidence="1" id="KW-0812">Transmembrane</keyword>
<name>A0A926HLN6_9FIRM</name>
<feature type="transmembrane region" description="Helical" evidence="1">
    <location>
        <begin position="579"/>
        <end position="600"/>
    </location>
</feature>
<keyword evidence="1" id="KW-1133">Transmembrane helix</keyword>
<keyword evidence="3" id="KW-1185">Reference proteome</keyword>
<dbReference type="EMBL" id="JACRSO010000001">
    <property type="protein sequence ID" value="MBC8528649.1"/>
    <property type="molecule type" value="Genomic_DNA"/>
</dbReference>
<evidence type="ECO:0008006" key="4">
    <source>
        <dbReference type="Google" id="ProtNLM"/>
    </source>
</evidence>
<reference evidence="2" key="1">
    <citation type="submission" date="2020-08" db="EMBL/GenBank/DDBJ databases">
        <title>Genome public.</title>
        <authorList>
            <person name="Liu C."/>
            <person name="Sun Q."/>
        </authorList>
    </citation>
    <scope>NUCLEOTIDE SEQUENCE</scope>
    <source>
        <strain evidence="2">NSJ-44</strain>
    </source>
</reference>
<accession>A0A926HLN6</accession>
<keyword evidence="1" id="KW-0472">Membrane</keyword>